<evidence type="ECO:0000259" key="8">
    <source>
        <dbReference type="SMART" id="SM00849"/>
    </source>
</evidence>
<evidence type="ECO:0000313" key="10">
    <source>
        <dbReference type="EMBL" id="NVN32097.1"/>
    </source>
</evidence>
<dbReference type="InterPro" id="IPR035680">
    <property type="entry name" value="Clx_II_MBL"/>
</dbReference>
<dbReference type="InterPro" id="IPR050110">
    <property type="entry name" value="Glyoxalase_II_hydrolase"/>
</dbReference>
<name>A0A839V0G6_9PROT</name>
<dbReference type="RefSeq" id="WP_176626807.1">
    <property type="nucleotide sequence ID" value="NZ_JABXXQ010000640.1"/>
</dbReference>
<dbReference type="NCBIfam" id="TIGR03413">
    <property type="entry name" value="GSH_gloB"/>
    <property type="match status" value="1"/>
</dbReference>
<comment type="function">
    <text evidence="7">Thiolesterase that catalyzes the hydrolysis of S-D-lactoyl-glutathione to form glutathione and D-lactic acid.</text>
</comment>
<evidence type="ECO:0000256" key="3">
    <source>
        <dbReference type="ARBA" id="ARBA00006759"/>
    </source>
</evidence>
<dbReference type="CDD" id="cd07723">
    <property type="entry name" value="hydroxyacylglutathione_hydrolase_MBL-fold"/>
    <property type="match status" value="1"/>
</dbReference>
<keyword evidence="5 7" id="KW-0378">Hydrolase</keyword>
<feature type="binding site" evidence="7">
    <location>
        <position position="148"/>
    </location>
    <ligand>
        <name>Zn(2+)</name>
        <dbReference type="ChEBI" id="CHEBI:29105"/>
        <label>1</label>
    </ligand>
</feature>
<organism evidence="9 11">
    <name type="scientific">Endobacter medicaginis</name>
    <dbReference type="NCBI Taxonomy" id="1181271"/>
    <lineage>
        <taxon>Bacteria</taxon>
        <taxon>Pseudomonadati</taxon>
        <taxon>Pseudomonadota</taxon>
        <taxon>Alphaproteobacteria</taxon>
        <taxon>Acetobacterales</taxon>
        <taxon>Acetobacteraceae</taxon>
        <taxon>Endobacter</taxon>
    </lineage>
</organism>
<dbReference type="HAMAP" id="MF_01374">
    <property type="entry name" value="Glyoxalase_2"/>
    <property type="match status" value="1"/>
</dbReference>
<comment type="cofactor">
    <cofactor evidence="7">
        <name>Zn(2+)</name>
        <dbReference type="ChEBI" id="CHEBI:29105"/>
    </cofactor>
    <text evidence="7">Binds 2 Zn(2+) ions per subunit.</text>
</comment>
<dbReference type="PIRSF" id="PIRSF005457">
    <property type="entry name" value="Glx"/>
    <property type="match status" value="1"/>
</dbReference>
<comment type="caution">
    <text evidence="9">The sequence shown here is derived from an EMBL/GenBank/DDBJ whole genome shotgun (WGS) entry which is preliminary data.</text>
</comment>
<dbReference type="Proteomes" id="UP000557688">
    <property type="component" value="Unassembled WGS sequence"/>
</dbReference>
<comment type="pathway">
    <text evidence="2 7">Secondary metabolite metabolism; methylglyoxal degradation; (R)-lactate from methylglyoxal: step 2/2.</text>
</comment>
<dbReference type="Gene3D" id="3.60.15.10">
    <property type="entry name" value="Ribonuclease Z/Hydroxyacylglutathione hydrolase-like"/>
    <property type="match status" value="1"/>
</dbReference>
<dbReference type="InterPro" id="IPR036866">
    <property type="entry name" value="RibonucZ/Hydroxyglut_hydro"/>
</dbReference>
<evidence type="ECO:0000256" key="2">
    <source>
        <dbReference type="ARBA" id="ARBA00004963"/>
    </source>
</evidence>
<evidence type="ECO:0000256" key="4">
    <source>
        <dbReference type="ARBA" id="ARBA00022723"/>
    </source>
</evidence>
<dbReference type="InterPro" id="IPR001279">
    <property type="entry name" value="Metallo-B-lactamas"/>
</dbReference>
<comment type="subunit">
    <text evidence="7">Monomer.</text>
</comment>
<evidence type="ECO:0000256" key="6">
    <source>
        <dbReference type="ARBA" id="ARBA00022833"/>
    </source>
</evidence>
<feature type="binding site" evidence="7">
    <location>
        <position position="76"/>
    </location>
    <ligand>
        <name>Zn(2+)</name>
        <dbReference type="ChEBI" id="CHEBI:29105"/>
        <label>2</label>
    </ligand>
</feature>
<dbReference type="AlphaFoldDB" id="A0A839V0G6"/>
<keyword evidence="11" id="KW-1185">Reference proteome</keyword>
<evidence type="ECO:0000313" key="11">
    <source>
        <dbReference type="Proteomes" id="UP000557688"/>
    </source>
</evidence>
<gene>
    <name evidence="7 10" type="primary">gloB</name>
    <name evidence="9" type="ORF">FHR90_001989</name>
    <name evidence="10" type="ORF">HUK83_17370</name>
</gene>
<dbReference type="EC" id="3.1.2.6" evidence="7"/>
<feature type="binding site" evidence="7">
    <location>
        <position position="186"/>
    </location>
    <ligand>
        <name>Zn(2+)</name>
        <dbReference type="ChEBI" id="CHEBI:29105"/>
        <label>2</label>
    </ligand>
</feature>
<dbReference type="Proteomes" id="UP000565205">
    <property type="component" value="Unassembled WGS sequence"/>
</dbReference>
<reference evidence="9 11" key="2">
    <citation type="submission" date="2020-08" db="EMBL/GenBank/DDBJ databases">
        <title>Genomic Encyclopedia of Type Strains, Phase III (KMG-III): the genomes of soil and plant-associated and newly described type strains.</title>
        <authorList>
            <person name="Whitman W."/>
        </authorList>
    </citation>
    <scope>NUCLEOTIDE SEQUENCE [LARGE SCALE GENOMIC DNA]</scope>
    <source>
        <strain evidence="9 11">CECT 8088</strain>
    </source>
</reference>
<dbReference type="EMBL" id="JACHXV010000006">
    <property type="protein sequence ID" value="MBB3174153.1"/>
    <property type="molecule type" value="Genomic_DNA"/>
</dbReference>
<feature type="binding site" evidence="7">
    <location>
        <position position="148"/>
    </location>
    <ligand>
        <name>Zn(2+)</name>
        <dbReference type="ChEBI" id="CHEBI:29105"/>
        <label>2</label>
    </ligand>
</feature>
<sequence>MSEQIEAPPGVFTGADGLEVRRLPILSDNYAWWLRCPHSGQTAVVDPADAEAITRAIDGLGGRLDTILITHHHDDHIAGVDAVRARFGARVIGNAADAHRLPKLDEAVRPGDTIHIGDHAARIIDTPGHTRGHIVYAFESAKVLFSADTLFSLGCGRLFEGSPEEMFASMRALDGLDDDTWVCCGHEYTASNAKFALHEDPDNPALKAWAGEVARLRAAGLPTVPTRLGLERAANPFLRAPDAVEFGRLRRGKDSF</sequence>
<evidence type="ECO:0000256" key="5">
    <source>
        <dbReference type="ARBA" id="ARBA00022801"/>
    </source>
</evidence>
<evidence type="ECO:0000256" key="1">
    <source>
        <dbReference type="ARBA" id="ARBA00001623"/>
    </source>
</evidence>
<feature type="binding site" evidence="7">
    <location>
        <position position="75"/>
    </location>
    <ligand>
        <name>Zn(2+)</name>
        <dbReference type="ChEBI" id="CHEBI:29105"/>
        <label>2</label>
    </ligand>
</feature>
<dbReference type="SMART" id="SM00849">
    <property type="entry name" value="Lactamase_B"/>
    <property type="match status" value="1"/>
</dbReference>
<evidence type="ECO:0000256" key="7">
    <source>
        <dbReference type="HAMAP-Rule" id="MF_01374"/>
    </source>
</evidence>
<dbReference type="GO" id="GO:0004416">
    <property type="term" value="F:hydroxyacylglutathione hydrolase activity"/>
    <property type="evidence" value="ECO:0007669"/>
    <property type="project" value="UniProtKB-UniRule"/>
</dbReference>
<keyword evidence="4 7" id="KW-0479">Metal-binding</keyword>
<dbReference type="Pfam" id="PF00753">
    <property type="entry name" value="Lactamase_B"/>
    <property type="match status" value="1"/>
</dbReference>
<feature type="domain" description="Metallo-beta-lactamase" evidence="8">
    <location>
        <begin position="28"/>
        <end position="186"/>
    </location>
</feature>
<dbReference type="GO" id="GO:0046872">
    <property type="term" value="F:metal ion binding"/>
    <property type="evidence" value="ECO:0007669"/>
    <property type="project" value="UniProtKB-KW"/>
</dbReference>
<evidence type="ECO:0000313" key="9">
    <source>
        <dbReference type="EMBL" id="MBB3174153.1"/>
    </source>
</evidence>
<dbReference type="PANTHER" id="PTHR43705:SF1">
    <property type="entry name" value="HYDROXYACYLGLUTATHIONE HYDROLASE GLOB"/>
    <property type="match status" value="1"/>
</dbReference>
<feature type="binding site" evidence="7">
    <location>
        <position position="71"/>
    </location>
    <ligand>
        <name>Zn(2+)</name>
        <dbReference type="ChEBI" id="CHEBI:29105"/>
        <label>1</label>
    </ligand>
</feature>
<dbReference type="InterPro" id="IPR032282">
    <property type="entry name" value="HAGH_C"/>
</dbReference>
<feature type="binding site" evidence="7">
    <location>
        <position position="73"/>
    </location>
    <ligand>
        <name>Zn(2+)</name>
        <dbReference type="ChEBI" id="CHEBI:29105"/>
        <label>1</label>
    </ligand>
</feature>
<evidence type="ECO:0000313" key="12">
    <source>
        <dbReference type="Proteomes" id="UP000565205"/>
    </source>
</evidence>
<accession>A0A839V0G6</accession>
<comment type="catalytic activity">
    <reaction evidence="1 7">
        <text>an S-(2-hydroxyacyl)glutathione + H2O = a 2-hydroxy carboxylate + glutathione + H(+)</text>
        <dbReference type="Rhea" id="RHEA:21864"/>
        <dbReference type="ChEBI" id="CHEBI:15377"/>
        <dbReference type="ChEBI" id="CHEBI:15378"/>
        <dbReference type="ChEBI" id="CHEBI:57925"/>
        <dbReference type="ChEBI" id="CHEBI:58896"/>
        <dbReference type="ChEBI" id="CHEBI:71261"/>
        <dbReference type="EC" id="3.1.2.6"/>
    </reaction>
</comment>
<comment type="similarity">
    <text evidence="3 7">Belongs to the metallo-beta-lactamase superfamily. Glyoxalase II family.</text>
</comment>
<dbReference type="UniPathway" id="UPA00619">
    <property type="reaction ID" value="UER00676"/>
</dbReference>
<proteinExistence type="inferred from homology"/>
<dbReference type="SUPFAM" id="SSF56281">
    <property type="entry name" value="Metallo-hydrolase/oxidoreductase"/>
    <property type="match status" value="1"/>
</dbReference>
<feature type="binding site" evidence="7">
    <location>
        <position position="129"/>
    </location>
    <ligand>
        <name>Zn(2+)</name>
        <dbReference type="ChEBI" id="CHEBI:29105"/>
        <label>1</label>
    </ligand>
</feature>
<dbReference type="GO" id="GO:0019243">
    <property type="term" value="P:methylglyoxal catabolic process to D-lactate via S-lactoyl-glutathione"/>
    <property type="evidence" value="ECO:0007669"/>
    <property type="project" value="UniProtKB-UniRule"/>
</dbReference>
<dbReference type="Pfam" id="PF16123">
    <property type="entry name" value="HAGH_C"/>
    <property type="match status" value="1"/>
</dbReference>
<dbReference type="InterPro" id="IPR017782">
    <property type="entry name" value="Hydroxyacylglutathione_Hdrlase"/>
</dbReference>
<dbReference type="EMBL" id="JABXXQ010000640">
    <property type="protein sequence ID" value="NVN32097.1"/>
    <property type="molecule type" value="Genomic_DNA"/>
</dbReference>
<keyword evidence="6 7" id="KW-0862">Zinc</keyword>
<protein>
    <recommendedName>
        <fullName evidence="7">Hydroxyacylglutathione hydrolase</fullName>
        <ecNumber evidence="7">3.1.2.6</ecNumber>
    </recommendedName>
    <alternativeName>
        <fullName evidence="7">Glyoxalase II</fullName>
        <shortName evidence="7">Glx II</shortName>
    </alternativeName>
</protein>
<reference evidence="10 12" key="1">
    <citation type="submission" date="2020-06" db="EMBL/GenBank/DDBJ databases">
        <title>Description of novel acetic acid bacteria.</title>
        <authorList>
            <person name="Sombolestani A."/>
        </authorList>
    </citation>
    <scope>NUCLEOTIDE SEQUENCE [LARGE SCALE GENOMIC DNA]</scope>
    <source>
        <strain evidence="10 12">LMG 26838</strain>
    </source>
</reference>
<dbReference type="PANTHER" id="PTHR43705">
    <property type="entry name" value="HYDROXYACYLGLUTATHIONE HYDROLASE"/>
    <property type="match status" value="1"/>
</dbReference>